<evidence type="ECO:0000259" key="2">
    <source>
        <dbReference type="SMART" id="SM00642"/>
    </source>
</evidence>
<proteinExistence type="predicted"/>
<dbReference type="CDD" id="cd11336">
    <property type="entry name" value="AmyAc_MTSase"/>
    <property type="match status" value="1"/>
</dbReference>
<dbReference type="GO" id="GO:0030980">
    <property type="term" value="P:alpha-glucan catabolic process"/>
    <property type="evidence" value="ECO:0007669"/>
    <property type="project" value="TreeGrafter"/>
</dbReference>
<evidence type="ECO:0000313" key="4">
    <source>
        <dbReference type="Proteomes" id="UP000295351"/>
    </source>
</evidence>
<evidence type="ECO:0000256" key="1">
    <source>
        <dbReference type="SAM" id="MobiDB-lite"/>
    </source>
</evidence>
<dbReference type="SMART" id="SM00642">
    <property type="entry name" value="Aamy"/>
    <property type="match status" value="1"/>
</dbReference>
<reference evidence="3 4" key="1">
    <citation type="submission" date="2019-03" db="EMBL/GenBank/DDBJ databases">
        <title>Genomic Encyclopedia of Type Strains, Phase IV (KMG-IV): sequencing the most valuable type-strain genomes for metagenomic binning, comparative biology and taxonomic classification.</title>
        <authorList>
            <person name="Goeker M."/>
        </authorList>
    </citation>
    <scope>NUCLEOTIDE SEQUENCE [LARGE SCALE GENOMIC DNA]</scope>
    <source>
        <strain evidence="3 4">DSM 18401</strain>
    </source>
</reference>
<dbReference type="PANTHER" id="PTHR10357">
    <property type="entry name" value="ALPHA-AMYLASE FAMILY MEMBER"/>
    <property type="match status" value="1"/>
</dbReference>
<evidence type="ECO:0000313" key="3">
    <source>
        <dbReference type="EMBL" id="TCN36821.1"/>
    </source>
</evidence>
<dbReference type="NCBIfam" id="TIGR02401">
    <property type="entry name" value="trehalose_TreY"/>
    <property type="match status" value="1"/>
</dbReference>
<dbReference type="GO" id="GO:0047470">
    <property type="term" value="F:(1,4)-alpha-D-glucan 1-alpha-D-glucosylmutase activity"/>
    <property type="evidence" value="ECO:0007669"/>
    <property type="project" value="TreeGrafter"/>
</dbReference>
<dbReference type="AlphaFoldDB" id="A0A4R2C8X4"/>
<sequence length="884" mass="97683">MIPIRSTYRLQFRNGLDFAAARRLVPYLEALGISHLYASPVMTAVGGSTHGYDITHANEIDPCLGGLDGLRRLSRDLHDRGMGLILDIVPNHMAAHLENPWWRSVVTWGADSPYARHFDIDWSERLTLPFLGSGFDAELASGAISLALDPRDVVPALRYHETFYPLHPHSYPQALADVRWPALADLCTAGAGLQPGDEAENRRRLSGVLATPGHRKAIAEGLEAISRDVARLHAIHDAQPWRLTDWKTAGRHLNYRRFFEIAGLVGMRVEDVGVFEDTHHLIIDLVREGILDGLRIDHVDGLADPLGYLRRLRDAVGPAPSIITEKILERNEPFPADWPVQGTTGYEFIGALADVLVDEWGQKRLQQAFTALKPPDRQNSYSEERRSAKRQMLMENFAGEVAGVARLARAIADADGLEFDRGALAGAIRSLIIALPVYRTYTTATVVPEGDRILVQGVRKDAIEAAEGDELRSAIDFVAGLLVDDPHPAEAGSRAEFRRRFQQLSGPIMAKAVEDTLFYRENAVIALNEVGGDPGAAIGGVSAFDAFMAHRAETMLHGLSATATHDTKRGEDARARLYTLTEAPDTWIAATRRWSALNASLRTMFDGRTVPEPEVEWLIYQSLAGIWPSGALGDSAVLQALAERMRLYATKALREAKRATNWTEPDAEYERLVGAFIDGLMRHDAFLRDFDATLAPFIDAGRVNALSQAMIKLTAPGIPDLYQGSERCDFSLVDPDNRRCWMSPEWRSPKGLNPPVRPFPSTSNGSRRPCWRQDGRAPSPSRALTSPSPFPAETVACLPSCAARSRPSRSSPFPGSPLERWHPAPCCCRIRPCARWPLPSPLAWLVASCAPFSMETLSRSARISRFPSSSPSPLRHCSFRWTSR</sequence>
<dbReference type="InterPro" id="IPR017853">
    <property type="entry name" value="GH"/>
</dbReference>
<dbReference type="InterPro" id="IPR006047">
    <property type="entry name" value="GH13_cat_dom"/>
</dbReference>
<dbReference type="Gene3D" id="3.20.20.80">
    <property type="entry name" value="Glycosidases"/>
    <property type="match status" value="2"/>
</dbReference>
<comment type="caution">
    <text evidence="3">The sequence shown here is derived from an EMBL/GenBank/DDBJ whole genome shotgun (WGS) entry which is preliminary data.</text>
</comment>
<accession>A0A4R2C8X4</accession>
<dbReference type="Proteomes" id="UP000295351">
    <property type="component" value="Unassembled WGS sequence"/>
</dbReference>
<feature type="domain" description="Glycosyl hydrolase family 13 catalytic" evidence="2">
    <location>
        <begin position="6"/>
        <end position="498"/>
    </location>
</feature>
<dbReference type="RefSeq" id="WP_162853167.1">
    <property type="nucleotide sequence ID" value="NZ_BAABEI010000004.1"/>
</dbReference>
<dbReference type="Pfam" id="PF00128">
    <property type="entry name" value="Alpha-amylase"/>
    <property type="match status" value="1"/>
</dbReference>
<feature type="region of interest" description="Disordered" evidence="1">
    <location>
        <begin position="864"/>
        <end position="884"/>
    </location>
</feature>
<feature type="region of interest" description="Disordered" evidence="1">
    <location>
        <begin position="752"/>
        <end position="790"/>
    </location>
</feature>
<dbReference type="EMBL" id="SLVX01000024">
    <property type="protein sequence ID" value="TCN36821.1"/>
    <property type="molecule type" value="Genomic_DNA"/>
</dbReference>
<organism evidence="3 4">
    <name type="scientific">Shinella granuli</name>
    <dbReference type="NCBI Taxonomy" id="323621"/>
    <lineage>
        <taxon>Bacteria</taxon>
        <taxon>Pseudomonadati</taxon>
        <taxon>Pseudomonadota</taxon>
        <taxon>Alphaproteobacteria</taxon>
        <taxon>Hyphomicrobiales</taxon>
        <taxon>Rhizobiaceae</taxon>
        <taxon>Shinella</taxon>
    </lineage>
</organism>
<dbReference type="Gene3D" id="1.10.10.470">
    <property type="entry name" value="Maltooligosyl trehalose synthase, domain 4"/>
    <property type="match status" value="1"/>
</dbReference>
<gene>
    <name evidence="3" type="ORF">EV665_12484</name>
</gene>
<feature type="compositionally biased region" description="Low complexity" evidence="1">
    <location>
        <begin position="864"/>
        <end position="873"/>
    </location>
</feature>
<dbReference type="InterPro" id="IPR012767">
    <property type="entry name" value="Trehalose_TreY"/>
</dbReference>
<name>A0A4R2C8X4_SHIGR</name>
<dbReference type="SUPFAM" id="SSF51445">
    <property type="entry name" value="(Trans)glycosidases"/>
    <property type="match status" value="1"/>
</dbReference>
<dbReference type="InterPro" id="IPR013797">
    <property type="entry name" value="Maltooligo_trehalose_synth_4"/>
</dbReference>
<dbReference type="PANTHER" id="PTHR10357:SF216">
    <property type="entry name" value="MALTOOLIGOSYL TREHALOSE SYNTHASE-RELATED"/>
    <property type="match status" value="1"/>
</dbReference>
<protein>
    <submittedName>
        <fullName evidence="3">Maltooligosyl trehalose synthase</fullName>
    </submittedName>
</protein>
<keyword evidence="4" id="KW-1185">Reference proteome</keyword>
<dbReference type="GO" id="GO:0005992">
    <property type="term" value="P:trehalose biosynthetic process"/>
    <property type="evidence" value="ECO:0007669"/>
    <property type="project" value="TreeGrafter"/>
</dbReference>